<evidence type="ECO:0000256" key="6">
    <source>
        <dbReference type="ARBA" id="ARBA00022723"/>
    </source>
</evidence>
<feature type="domain" description="DUF83" evidence="14">
    <location>
        <begin position="69"/>
        <end position="170"/>
    </location>
</feature>
<proteinExistence type="inferred from homology"/>
<keyword evidence="6 13" id="KW-0479">Metal-binding</keyword>
<dbReference type="NCBIfam" id="TIGR00372">
    <property type="entry name" value="cas4"/>
    <property type="match status" value="1"/>
</dbReference>
<protein>
    <recommendedName>
        <fullName evidence="4 13">CRISPR-associated exonuclease Cas4</fullName>
        <ecNumber evidence="3 13">3.1.12.1</ecNumber>
    </recommendedName>
</protein>
<evidence type="ECO:0000256" key="13">
    <source>
        <dbReference type="RuleBase" id="RU365022"/>
    </source>
</evidence>
<keyword evidence="9 13" id="KW-0408">Iron</keyword>
<evidence type="ECO:0000256" key="11">
    <source>
        <dbReference type="ARBA" id="ARBA00023118"/>
    </source>
</evidence>
<evidence type="ECO:0000256" key="8">
    <source>
        <dbReference type="ARBA" id="ARBA00022839"/>
    </source>
</evidence>
<evidence type="ECO:0000313" key="15">
    <source>
        <dbReference type="EMBL" id="MDX8417737.1"/>
    </source>
</evidence>
<dbReference type="PANTHER" id="PTHR36531">
    <property type="entry name" value="CRISPR-ASSOCIATED EXONUCLEASE CAS4"/>
    <property type="match status" value="1"/>
</dbReference>
<keyword evidence="5 13" id="KW-0540">Nuclease</keyword>
<sequence length="192" mass="22509">MQWEENERTFEGHVLHENAHNPFMKETRGNYFLSRAMPIHSYSLGLSGECDVVIFKENDKGINISGKKEKYLPIPVEYKKGKPKNTDEDIVQLVAQAMCLEEMMYCSISYGYLYYGETKHREKINISSELREKVKKYSQEMHEYAEKDYIPRVKRNKGCNACSLENICFPETYHKETVASYIKKYSEDINDA</sequence>
<keyword evidence="12 13" id="KW-0464">Manganese</keyword>
<comment type="function">
    <text evidence="13">CRISPR (clustered regularly interspaced short palindromic repeat) is an adaptive immune system that provides protection against mobile genetic elements (viruses, transposable elements and conjugative plasmids). CRISPR clusters contain sequences complementary to antecedent mobile elements and target invading nucleic acids. CRISPR clusters are transcribed and processed into CRISPR RNA (crRNA).</text>
</comment>
<accession>A0ABU4WMD9</accession>
<keyword evidence="8 13" id="KW-0269">Exonuclease</keyword>
<keyword evidence="11 13" id="KW-0051">Antiviral defense</keyword>
<name>A0ABU4WMD9_9FIRM</name>
<dbReference type="InterPro" id="IPR051827">
    <property type="entry name" value="Cas4_exonuclease"/>
</dbReference>
<comment type="cofactor">
    <cofactor evidence="13">
        <name>Mg(2+)</name>
        <dbReference type="ChEBI" id="CHEBI:18420"/>
    </cofactor>
    <cofactor evidence="13">
        <name>Mn(2+)</name>
        <dbReference type="ChEBI" id="CHEBI:29035"/>
    </cofactor>
    <text evidence="13">Mg(2+) or Mn(2+) required for ssDNA cleavage activity.</text>
</comment>
<evidence type="ECO:0000259" key="14">
    <source>
        <dbReference type="Pfam" id="PF01930"/>
    </source>
</evidence>
<gene>
    <name evidence="15" type="primary">cas4</name>
    <name evidence="15" type="ORF">MOZ64_07770</name>
</gene>
<evidence type="ECO:0000256" key="9">
    <source>
        <dbReference type="ARBA" id="ARBA00023004"/>
    </source>
</evidence>
<dbReference type="EC" id="3.1.12.1" evidence="3 13"/>
<comment type="similarity">
    <text evidence="2 13">Belongs to the CRISPR-associated exonuclease Cas4 family.</text>
</comment>
<reference evidence="15 16" key="1">
    <citation type="submission" date="2022-03" db="EMBL/GenBank/DDBJ databases">
        <title>Novel taxa within the pig intestine.</title>
        <authorList>
            <person name="Wylensek D."/>
            <person name="Bishof K."/>
            <person name="Afrizal A."/>
            <person name="Clavel T."/>
        </authorList>
    </citation>
    <scope>NUCLEOTIDE SEQUENCE [LARGE SCALE GENOMIC DNA]</scope>
    <source>
        <strain evidence="15 16">Cla-KB-P134</strain>
    </source>
</reference>
<comment type="caution">
    <text evidence="15">The sequence shown here is derived from an EMBL/GenBank/DDBJ whole genome shotgun (WGS) entry which is preliminary data.</text>
</comment>
<keyword evidence="10 13" id="KW-0411">Iron-sulfur</keyword>
<dbReference type="Proteomes" id="UP001285244">
    <property type="component" value="Unassembled WGS sequence"/>
</dbReference>
<evidence type="ECO:0000256" key="2">
    <source>
        <dbReference type="ARBA" id="ARBA00009189"/>
    </source>
</evidence>
<keyword evidence="16" id="KW-1185">Reference proteome</keyword>
<evidence type="ECO:0000256" key="10">
    <source>
        <dbReference type="ARBA" id="ARBA00023014"/>
    </source>
</evidence>
<dbReference type="InterPro" id="IPR013343">
    <property type="entry name" value="CRISPR-assoc_prot_Cas4"/>
</dbReference>
<organism evidence="15 16">
    <name type="scientific">Absicoccus intestinalis</name>
    <dbReference type="NCBI Taxonomy" id="2926319"/>
    <lineage>
        <taxon>Bacteria</taxon>
        <taxon>Bacillati</taxon>
        <taxon>Bacillota</taxon>
        <taxon>Erysipelotrichia</taxon>
        <taxon>Erysipelotrichales</taxon>
        <taxon>Erysipelotrichaceae</taxon>
        <taxon>Absicoccus</taxon>
    </lineage>
</organism>
<comment type="cofactor">
    <cofactor evidence="13">
        <name>iron-sulfur cluster</name>
        <dbReference type="ChEBI" id="CHEBI:30408"/>
    </cofactor>
</comment>
<keyword evidence="7 13" id="KW-0378">Hydrolase</keyword>
<dbReference type="InterPro" id="IPR011604">
    <property type="entry name" value="PDDEXK-like_dom_sf"/>
</dbReference>
<dbReference type="Pfam" id="PF01930">
    <property type="entry name" value="Cas_Cas4"/>
    <property type="match status" value="1"/>
</dbReference>
<evidence type="ECO:0000313" key="16">
    <source>
        <dbReference type="Proteomes" id="UP001285244"/>
    </source>
</evidence>
<dbReference type="Gene3D" id="3.90.320.10">
    <property type="match status" value="1"/>
</dbReference>
<comment type="cofactor">
    <cofactor evidence="1">
        <name>[4Fe-4S] cluster</name>
        <dbReference type="ChEBI" id="CHEBI:49883"/>
    </cofactor>
</comment>
<evidence type="ECO:0000256" key="5">
    <source>
        <dbReference type="ARBA" id="ARBA00022722"/>
    </source>
</evidence>
<dbReference type="PANTHER" id="PTHR36531:SF6">
    <property type="entry name" value="DNA REPLICATION ATP-DEPENDENT HELICASE_NUCLEASE DNA2"/>
    <property type="match status" value="1"/>
</dbReference>
<dbReference type="EMBL" id="JALBUS010000011">
    <property type="protein sequence ID" value="MDX8417737.1"/>
    <property type="molecule type" value="Genomic_DNA"/>
</dbReference>
<evidence type="ECO:0000256" key="4">
    <source>
        <dbReference type="ARBA" id="ARBA00020049"/>
    </source>
</evidence>
<dbReference type="InterPro" id="IPR022765">
    <property type="entry name" value="Dna2/Cas4_DUF83"/>
</dbReference>
<evidence type="ECO:0000256" key="7">
    <source>
        <dbReference type="ARBA" id="ARBA00022801"/>
    </source>
</evidence>
<evidence type="ECO:0000256" key="12">
    <source>
        <dbReference type="ARBA" id="ARBA00023211"/>
    </source>
</evidence>
<evidence type="ECO:0000256" key="1">
    <source>
        <dbReference type="ARBA" id="ARBA00001966"/>
    </source>
</evidence>
<evidence type="ECO:0000256" key="3">
    <source>
        <dbReference type="ARBA" id="ARBA00012768"/>
    </source>
</evidence>